<dbReference type="RefSeq" id="WP_020836555.1">
    <property type="nucleotide sequence ID" value="NC_021833.1"/>
</dbReference>
<accession>S5MEX1</accession>
<dbReference type="STRING" id="1276221.SDIMI_v3c06190"/>
<keyword evidence="3" id="KW-1185">Reference proteome</keyword>
<reference evidence="2 3" key="1">
    <citation type="journal article" date="2013" name="Genome Biol. Evol.">
        <title>Comparison of metabolic capacities and inference of gene content evolution in mosquito-associated Spiroplasma diminutum and S. taiwanense.</title>
        <authorList>
            <person name="Lo W.S."/>
            <person name="Ku C."/>
            <person name="Chen L.L."/>
            <person name="Chang T.H."/>
            <person name="Kuo C.H."/>
        </authorList>
    </citation>
    <scope>NUCLEOTIDE SEQUENCE [LARGE SCALE GENOMIC DNA]</scope>
    <source>
        <strain evidence="2">CUAS-1</strain>
    </source>
</reference>
<organism evidence="2 3">
    <name type="scientific">Spiroplasma diminutum CUAS-1</name>
    <dbReference type="NCBI Taxonomy" id="1276221"/>
    <lineage>
        <taxon>Bacteria</taxon>
        <taxon>Bacillati</taxon>
        <taxon>Mycoplasmatota</taxon>
        <taxon>Mollicutes</taxon>
        <taxon>Entomoplasmatales</taxon>
        <taxon>Spiroplasmataceae</taxon>
        <taxon>Spiroplasma</taxon>
    </lineage>
</organism>
<protein>
    <submittedName>
        <fullName evidence="2">Uncharacterized protein</fullName>
    </submittedName>
</protein>
<dbReference type="EMBL" id="CP005076">
    <property type="protein sequence ID" value="AGR42323.1"/>
    <property type="molecule type" value="Genomic_DNA"/>
</dbReference>
<dbReference type="Proteomes" id="UP000014983">
    <property type="component" value="Chromosome"/>
</dbReference>
<keyword evidence="1" id="KW-0175">Coiled coil</keyword>
<dbReference type="KEGG" id="sdi:SDIMI_v3c06190"/>
<dbReference type="AlphaFoldDB" id="S5MEX1"/>
<dbReference type="OrthoDB" id="389627at2"/>
<sequence>MNNTELLLKIQELEKELENYKSREEYTKKGLERTKSVYEVARKNAEIIISKAVNLAYDLKNDIEETLVKIEQNPIDFTIYLELFLNKNEHFINNKDEKINEYLETIIDSLDKSTN</sequence>
<evidence type="ECO:0000313" key="3">
    <source>
        <dbReference type="Proteomes" id="UP000014983"/>
    </source>
</evidence>
<name>S5MEX1_9MOLU</name>
<proteinExistence type="predicted"/>
<evidence type="ECO:0000313" key="2">
    <source>
        <dbReference type="EMBL" id="AGR42323.1"/>
    </source>
</evidence>
<dbReference type="PATRIC" id="fig|1276221.3.peg.621"/>
<dbReference type="HOGENOM" id="CLU_160727_0_0_14"/>
<dbReference type="InParanoid" id="S5MEX1"/>
<gene>
    <name evidence="2" type="ORF">SDIMI_v3c06190</name>
</gene>
<feature type="coiled-coil region" evidence="1">
    <location>
        <begin position="3"/>
        <end position="30"/>
    </location>
</feature>
<evidence type="ECO:0000256" key="1">
    <source>
        <dbReference type="SAM" id="Coils"/>
    </source>
</evidence>